<evidence type="ECO:0000313" key="2">
    <source>
        <dbReference type="Proteomes" id="UP000604066"/>
    </source>
</evidence>
<proteinExistence type="predicted"/>
<dbReference type="Proteomes" id="UP000604066">
    <property type="component" value="Unassembled WGS sequence"/>
</dbReference>
<dbReference type="SUPFAM" id="SSF56784">
    <property type="entry name" value="HAD-like"/>
    <property type="match status" value="1"/>
</dbReference>
<accession>A0ABX2RBF5</accession>
<gene>
    <name evidence="1" type="ORF">HDG70_000911</name>
</gene>
<dbReference type="InterPro" id="IPR023214">
    <property type="entry name" value="HAD_sf"/>
</dbReference>
<dbReference type="InterPro" id="IPR036412">
    <property type="entry name" value="HAD-like_sf"/>
</dbReference>
<evidence type="ECO:0000313" key="1">
    <source>
        <dbReference type="EMBL" id="NYE57205.1"/>
    </source>
</evidence>
<keyword evidence="2" id="KW-1185">Reference proteome</keyword>
<name>A0ABX2RBF5_9THEO</name>
<protein>
    <submittedName>
        <fullName evidence="1">HAD superfamily protein</fullName>
    </submittedName>
</protein>
<reference evidence="1 2" key="1">
    <citation type="submission" date="2020-07" db="EMBL/GenBank/DDBJ databases">
        <title>Genomic Encyclopedia of Type Strains, Phase III (KMG-III): the genomes of soil and plant-associated and newly described type strains.</title>
        <authorList>
            <person name="Whitman W."/>
        </authorList>
    </citation>
    <scope>NUCLEOTIDE SEQUENCE [LARGE SCALE GENOMIC DNA]</scope>
    <source>
        <strain evidence="1 2">DSM 11255</strain>
    </source>
</reference>
<dbReference type="Gene3D" id="3.40.50.1000">
    <property type="entry name" value="HAD superfamily/HAD-like"/>
    <property type="match status" value="1"/>
</dbReference>
<dbReference type="RefSeq" id="WP_028052161.1">
    <property type="nucleotide sequence ID" value="NZ_ATYG01000015.1"/>
</dbReference>
<sequence length="176" mass="20100">MRGLRREKPFRVFVDICNSIADVNSELQKRGVDTTVYPSKVNFGTEEWLKVFAEALPFPGSAEAIQKLAEDFEVVYITSRPKIATFVTLRWLKLWGFPEGELLIGVKDKARYAKIFNPVFALEDDPKIAKAYTELRVPVIVKKQPYNCSLERNPLVVVVEDFMEVWQLGVALSAFK</sequence>
<dbReference type="EMBL" id="JACCBS010000001">
    <property type="protein sequence ID" value="NYE57205.1"/>
    <property type="molecule type" value="Genomic_DNA"/>
</dbReference>
<comment type="caution">
    <text evidence="1">The sequence shown here is derived from an EMBL/GenBank/DDBJ whole genome shotgun (WGS) entry which is preliminary data.</text>
</comment>
<organism evidence="1 2">
    <name type="scientific">Carboxydothermus ferrireducens DSM 11255</name>
    <dbReference type="NCBI Taxonomy" id="1119529"/>
    <lineage>
        <taxon>Bacteria</taxon>
        <taxon>Bacillati</taxon>
        <taxon>Bacillota</taxon>
        <taxon>Clostridia</taxon>
        <taxon>Thermoanaerobacterales</taxon>
        <taxon>Thermoanaerobacteraceae</taxon>
        <taxon>Carboxydothermus</taxon>
    </lineage>
</organism>